<keyword evidence="2" id="KW-1185">Reference proteome</keyword>
<proteinExistence type="predicted"/>
<gene>
    <name evidence="1" type="ORF">J1N35_015136</name>
</gene>
<protein>
    <submittedName>
        <fullName evidence="1">Uncharacterized protein</fullName>
    </submittedName>
</protein>
<reference evidence="1 2" key="1">
    <citation type="journal article" date="2021" name="Plant Biotechnol. J.">
        <title>Multi-omics assisted identification of the key and species-specific regulatory components of drought-tolerant mechanisms in Gossypium stocksii.</title>
        <authorList>
            <person name="Yu D."/>
            <person name="Ke L."/>
            <person name="Zhang D."/>
            <person name="Wu Y."/>
            <person name="Sun Y."/>
            <person name="Mei J."/>
            <person name="Sun J."/>
            <person name="Sun Y."/>
        </authorList>
    </citation>
    <scope>NUCLEOTIDE SEQUENCE [LARGE SCALE GENOMIC DNA]</scope>
    <source>
        <strain evidence="2">cv. E1</strain>
        <tissue evidence="1">Leaf</tissue>
    </source>
</reference>
<dbReference type="OrthoDB" id="10340779at2759"/>
<organism evidence="1 2">
    <name type="scientific">Gossypium stocksii</name>
    <dbReference type="NCBI Taxonomy" id="47602"/>
    <lineage>
        <taxon>Eukaryota</taxon>
        <taxon>Viridiplantae</taxon>
        <taxon>Streptophyta</taxon>
        <taxon>Embryophyta</taxon>
        <taxon>Tracheophyta</taxon>
        <taxon>Spermatophyta</taxon>
        <taxon>Magnoliopsida</taxon>
        <taxon>eudicotyledons</taxon>
        <taxon>Gunneridae</taxon>
        <taxon>Pentapetalae</taxon>
        <taxon>rosids</taxon>
        <taxon>malvids</taxon>
        <taxon>Malvales</taxon>
        <taxon>Malvaceae</taxon>
        <taxon>Malvoideae</taxon>
        <taxon>Gossypium</taxon>
    </lineage>
</organism>
<dbReference type="AlphaFoldDB" id="A0A9D3VVC2"/>
<dbReference type="EMBL" id="JAIQCV010000005">
    <property type="protein sequence ID" value="KAH1098215.1"/>
    <property type="molecule type" value="Genomic_DNA"/>
</dbReference>
<evidence type="ECO:0000313" key="2">
    <source>
        <dbReference type="Proteomes" id="UP000828251"/>
    </source>
</evidence>
<evidence type="ECO:0000313" key="1">
    <source>
        <dbReference type="EMBL" id="KAH1098215.1"/>
    </source>
</evidence>
<dbReference type="Proteomes" id="UP000828251">
    <property type="component" value="Unassembled WGS sequence"/>
</dbReference>
<comment type="caution">
    <text evidence="1">The sequence shown here is derived from an EMBL/GenBank/DDBJ whole genome shotgun (WGS) entry which is preliminary data.</text>
</comment>
<feature type="non-terminal residue" evidence="1">
    <location>
        <position position="63"/>
    </location>
</feature>
<name>A0A9D3VVC2_9ROSI</name>
<sequence length="63" mass="7411">MGYCIYAGDKVQITPRIICDFYNAPFYDQDFIDETDLEYFREIDMDNIINYLTDGRVNGNIAQ</sequence>
<accession>A0A9D3VVC2</accession>